<dbReference type="NCBIfam" id="NF038017">
    <property type="entry name" value="ABC_perm1"/>
    <property type="match status" value="1"/>
</dbReference>
<name>A0A4R8M1J8_9BACT</name>
<evidence type="ECO:0000256" key="4">
    <source>
        <dbReference type="ARBA" id="ARBA00023136"/>
    </source>
</evidence>
<evidence type="ECO:0000259" key="6">
    <source>
        <dbReference type="PROSITE" id="PS50928"/>
    </source>
</evidence>
<dbReference type="AlphaFoldDB" id="A0A4R8M1J8"/>
<evidence type="ECO:0000256" key="3">
    <source>
        <dbReference type="ARBA" id="ARBA00022989"/>
    </source>
</evidence>
<comment type="caution">
    <text evidence="7">The sequence shown here is derived from an EMBL/GenBank/DDBJ whole genome shotgun (WGS) entry which is preliminary data.</text>
</comment>
<dbReference type="GO" id="GO:0005886">
    <property type="term" value="C:plasma membrane"/>
    <property type="evidence" value="ECO:0007669"/>
    <property type="project" value="UniProtKB-SubCell"/>
</dbReference>
<evidence type="ECO:0000313" key="8">
    <source>
        <dbReference type="Proteomes" id="UP000295066"/>
    </source>
</evidence>
<evidence type="ECO:0000256" key="1">
    <source>
        <dbReference type="ARBA" id="ARBA00004141"/>
    </source>
</evidence>
<comment type="subcellular location">
    <subcellularLocation>
        <location evidence="5">Cell membrane</location>
        <topology evidence="5">Multi-pass membrane protein</topology>
    </subcellularLocation>
    <subcellularLocation>
        <location evidence="1">Membrane</location>
        <topology evidence="1">Multi-pass membrane protein</topology>
    </subcellularLocation>
</comment>
<accession>A0A4R8M1J8</accession>
<dbReference type="PROSITE" id="PS50928">
    <property type="entry name" value="ABC_TM1"/>
    <property type="match status" value="1"/>
</dbReference>
<gene>
    <name evidence="7" type="ORF">C8D99_12136</name>
</gene>
<dbReference type="InterPro" id="IPR035906">
    <property type="entry name" value="MetI-like_sf"/>
</dbReference>
<feature type="domain" description="ABC transmembrane type-1" evidence="6">
    <location>
        <begin position="26"/>
        <end position="222"/>
    </location>
</feature>
<dbReference type="EMBL" id="SORI01000021">
    <property type="protein sequence ID" value="TDY55911.1"/>
    <property type="molecule type" value="Genomic_DNA"/>
</dbReference>
<feature type="transmembrane region" description="Helical" evidence="5">
    <location>
        <begin position="97"/>
        <end position="123"/>
    </location>
</feature>
<keyword evidence="5" id="KW-0813">Transport</keyword>
<dbReference type="Pfam" id="PF00528">
    <property type="entry name" value="BPD_transp_1"/>
    <property type="match status" value="1"/>
</dbReference>
<dbReference type="PANTHER" id="PTHR43632">
    <property type="entry name" value="PERMEASE COMPONENT OF TUNGSTATE ABC TRANSPORTER"/>
    <property type="match status" value="1"/>
</dbReference>
<evidence type="ECO:0000256" key="5">
    <source>
        <dbReference type="RuleBase" id="RU363032"/>
    </source>
</evidence>
<sequence>MNYLSEGFIQGLGLIFTMDEEVWTAVITTLKLSFLSMAVTLTIGVPLGFIIGYFSFPGRRILRITVDTLLSIPTVVVGLFVYAFISNRGPLGGYGLLFSIPGMAIGQTILALPIVVALTASAVESVDGRLRLTLLTLGARGKRLALSTLWESRHQILLAAVTAYGRVTAEVGVSMMIGGNIKWHTRTITTAITLETGKGEFSTGIALGVLLLALSFVLNWSLSALRRRTAA</sequence>
<comment type="similarity">
    <text evidence="5">Belongs to the binding-protein-dependent transport system permease family.</text>
</comment>
<dbReference type="RefSeq" id="WP_133958880.1">
    <property type="nucleotide sequence ID" value="NZ_SORI01000021.1"/>
</dbReference>
<dbReference type="OrthoDB" id="9781724at2"/>
<dbReference type="SUPFAM" id="SSF161098">
    <property type="entry name" value="MetI-like"/>
    <property type="match status" value="1"/>
</dbReference>
<keyword evidence="8" id="KW-1185">Reference proteome</keyword>
<evidence type="ECO:0000256" key="2">
    <source>
        <dbReference type="ARBA" id="ARBA00022692"/>
    </source>
</evidence>
<dbReference type="InterPro" id="IPR049783">
    <property type="entry name" value="ABC_perm_TupB-like"/>
</dbReference>
<feature type="transmembrane region" description="Helical" evidence="5">
    <location>
        <begin position="68"/>
        <end position="85"/>
    </location>
</feature>
<keyword evidence="2 5" id="KW-0812">Transmembrane</keyword>
<dbReference type="CDD" id="cd06261">
    <property type="entry name" value="TM_PBP2"/>
    <property type="match status" value="1"/>
</dbReference>
<protein>
    <submittedName>
        <fullName evidence="7">Tungstate transport system permease protein</fullName>
    </submittedName>
</protein>
<keyword evidence="3 5" id="KW-1133">Transmembrane helix</keyword>
<feature type="transmembrane region" description="Helical" evidence="5">
    <location>
        <begin position="201"/>
        <end position="222"/>
    </location>
</feature>
<keyword evidence="4 5" id="KW-0472">Membrane</keyword>
<organism evidence="7 8">
    <name type="scientific">Aminivibrio pyruvatiphilus</name>
    <dbReference type="NCBI Taxonomy" id="1005740"/>
    <lineage>
        <taxon>Bacteria</taxon>
        <taxon>Thermotogati</taxon>
        <taxon>Synergistota</taxon>
        <taxon>Synergistia</taxon>
        <taxon>Synergistales</taxon>
        <taxon>Aminobacteriaceae</taxon>
        <taxon>Aminivibrio</taxon>
    </lineage>
</organism>
<dbReference type="InterPro" id="IPR000515">
    <property type="entry name" value="MetI-like"/>
</dbReference>
<dbReference type="PANTHER" id="PTHR43632:SF1">
    <property type="entry name" value="PERMEASE COMPONENT OF TUNGSTATE ABC TRANSPORTER"/>
    <property type="match status" value="1"/>
</dbReference>
<feature type="transmembrane region" description="Helical" evidence="5">
    <location>
        <begin position="32"/>
        <end position="56"/>
    </location>
</feature>
<evidence type="ECO:0000313" key="7">
    <source>
        <dbReference type="EMBL" id="TDY55911.1"/>
    </source>
</evidence>
<reference evidence="7 8" key="1">
    <citation type="submission" date="2019-03" db="EMBL/GenBank/DDBJ databases">
        <title>Genomic Encyclopedia of Type Strains, Phase IV (KMG-IV): sequencing the most valuable type-strain genomes for metagenomic binning, comparative biology and taxonomic classification.</title>
        <authorList>
            <person name="Goeker M."/>
        </authorList>
    </citation>
    <scope>NUCLEOTIDE SEQUENCE [LARGE SCALE GENOMIC DNA]</scope>
    <source>
        <strain evidence="7 8">DSM 25964</strain>
    </source>
</reference>
<dbReference type="Gene3D" id="1.10.3720.10">
    <property type="entry name" value="MetI-like"/>
    <property type="match status" value="1"/>
</dbReference>
<proteinExistence type="inferred from homology"/>
<dbReference type="GO" id="GO:0055085">
    <property type="term" value="P:transmembrane transport"/>
    <property type="evidence" value="ECO:0007669"/>
    <property type="project" value="InterPro"/>
</dbReference>
<dbReference type="Proteomes" id="UP000295066">
    <property type="component" value="Unassembled WGS sequence"/>
</dbReference>